<keyword evidence="13" id="KW-0326">Glycosidase</keyword>
<sequence length="304" mass="33918">MPEYPDIELYLSSLEKRVAGQPLERVRLGSPFVLRSVEPPIASTAGRKVVGLRRMGKRIVFELEGELFIVVHLMIAGRFQWKPAGAKLAARVGLAAFDFPNGTLLLTEVSTKKRASIHVVAGELGLRQFDRGGLEVMTAHLDDFAARVRLENHTLKRTLTDPRLFSGIGNAYSDEILHRAKLSPVKQTKTMTGEEISRLFDATTHVLAEWRDRLKAETGDDWPEKVTAFRPEMAVHGKHKQPCPVCGSPVQRIVHADNETNYCARCQTGGKLLADRSLSRLLKEDWPATLEELDEYVASRGSAR</sequence>
<dbReference type="Proteomes" id="UP000249061">
    <property type="component" value="Unassembled WGS sequence"/>
</dbReference>
<comment type="similarity">
    <text evidence="3">Belongs to the FPG family.</text>
</comment>
<feature type="domain" description="FPG-type" evidence="15">
    <location>
        <begin position="234"/>
        <end position="268"/>
    </location>
</feature>
<dbReference type="SMART" id="SM01232">
    <property type="entry name" value="H2TH"/>
    <property type="match status" value="1"/>
</dbReference>
<evidence type="ECO:0000259" key="16">
    <source>
        <dbReference type="PROSITE" id="PS51068"/>
    </source>
</evidence>
<keyword evidence="11" id="KW-0456">Lyase</keyword>
<evidence type="ECO:0000256" key="7">
    <source>
        <dbReference type="ARBA" id="ARBA00022801"/>
    </source>
</evidence>
<dbReference type="CDD" id="cd08973">
    <property type="entry name" value="BaFpgNei_N_1"/>
    <property type="match status" value="1"/>
</dbReference>
<dbReference type="PROSITE" id="PS51066">
    <property type="entry name" value="ZF_FPG_2"/>
    <property type="match status" value="1"/>
</dbReference>
<evidence type="ECO:0000256" key="11">
    <source>
        <dbReference type="ARBA" id="ARBA00023239"/>
    </source>
</evidence>
<evidence type="ECO:0000256" key="9">
    <source>
        <dbReference type="ARBA" id="ARBA00023125"/>
    </source>
</evidence>
<dbReference type="InterPro" id="IPR010663">
    <property type="entry name" value="Znf_FPG/IleRS"/>
</dbReference>
<dbReference type="Gene3D" id="1.10.8.50">
    <property type="match status" value="1"/>
</dbReference>
<dbReference type="SUPFAM" id="SSF46946">
    <property type="entry name" value="S13-like H2TH domain"/>
    <property type="match status" value="1"/>
</dbReference>
<dbReference type="SMART" id="SM00898">
    <property type="entry name" value="Fapy_DNA_glyco"/>
    <property type="match status" value="1"/>
</dbReference>
<dbReference type="PANTHER" id="PTHR22993:SF9">
    <property type="entry name" value="FORMAMIDOPYRIMIDINE-DNA GLYCOSYLASE"/>
    <property type="match status" value="1"/>
</dbReference>
<keyword evidence="12" id="KW-0511">Multifunctional enzyme</keyword>
<feature type="domain" description="Formamidopyrimidine-DNA glycosylase catalytic" evidence="16">
    <location>
        <begin position="2"/>
        <end position="166"/>
    </location>
</feature>
<comment type="catalytic activity">
    <reaction evidence="1">
        <text>Hydrolysis of DNA containing ring-opened 7-methylguanine residues, releasing 2,6-diamino-4-hydroxy-5-(N-methyl)formamidopyrimidine.</text>
        <dbReference type="EC" id="3.2.2.23"/>
    </reaction>
</comment>
<evidence type="ECO:0000313" key="17">
    <source>
        <dbReference type="EMBL" id="PZR07852.1"/>
    </source>
</evidence>
<proteinExistence type="inferred from homology"/>
<keyword evidence="6 14" id="KW-0863">Zinc-finger</keyword>
<dbReference type="EMBL" id="QFQP01000028">
    <property type="protein sequence ID" value="PZR07852.1"/>
    <property type="molecule type" value="Genomic_DNA"/>
</dbReference>
<keyword evidence="9" id="KW-0238">DNA-binding</keyword>
<dbReference type="PROSITE" id="PS51068">
    <property type="entry name" value="FPG_CAT"/>
    <property type="match status" value="1"/>
</dbReference>
<evidence type="ECO:0000256" key="6">
    <source>
        <dbReference type="ARBA" id="ARBA00022771"/>
    </source>
</evidence>
<protein>
    <submittedName>
        <fullName evidence="17">Formamidopyrimidine-DNA glycosylase</fullName>
    </submittedName>
</protein>
<dbReference type="SUPFAM" id="SSF57716">
    <property type="entry name" value="Glucocorticoid receptor-like (DNA-binding domain)"/>
    <property type="match status" value="1"/>
</dbReference>
<evidence type="ECO:0000313" key="18">
    <source>
        <dbReference type="Proteomes" id="UP000249061"/>
    </source>
</evidence>
<evidence type="ECO:0000256" key="14">
    <source>
        <dbReference type="PROSITE-ProRule" id="PRU00391"/>
    </source>
</evidence>
<keyword evidence="8" id="KW-0862">Zinc</keyword>
<dbReference type="InterPro" id="IPR000214">
    <property type="entry name" value="Znf_DNA_glyclase/AP_lyase"/>
</dbReference>
<evidence type="ECO:0000256" key="3">
    <source>
        <dbReference type="ARBA" id="ARBA00009409"/>
    </source>
</evidence>
<keyword evidence="10" id="KW-0234">DNA repair</keyword>
<dbReference type="Pfam" id="PF06827">
    <property type="entry name" value="zf-FPG_IleRS"/>
    <property type="match status" value="1"/>
</dbReference>
<gene>
    <name evidence="17" type="ORF">DI536_26165</name>
</gene>
<dbReference type="GO" id="GO:0006284">
    <property type="term" value="P:base-excision repair"/>
    <property type="evidence" value="ECO:0007669"/>
    <property type="project" value="InterPro"/>
</dbReference>
<organism evidence="17 18">
    <name type="scientific">Archangium gephyra</name>
    <dbReference type="NCBI Taxonomy" id="48"/>
    <lineage>
        <taxon>Bacteria</taxon>
        <taxon>Pseudomonadati</taxon>
        <taxon>Myxococcota</taxon>
        <taxon>Myxococcia</taxon>
        <taxon>Myxococcales</taxon>
        <taxon>Cystobacterineae</taxon>
        <taxon>Archangiaceae</taxon>
        <taxon>Archangium</taxon>
    </lineage>
</organism>
<dbReference type="GO" id="GO:0016829">
    <property type="term" value="F:lyase activity"/>
    <property type="evidence" value="ECO:0007669"/>
    <property type="project" value="UniProtKB-KW"/>
</dbReference>
<evidence type="ECO:0000256" key="1">
    <source>
        <dbReference type="ARBA" id="ARBA00001668"/>
    </source>
</evidence>
<evidence type="ECO:0000256" key="4">
    <source>
        <dbReference type="ARBA" id="ARBA00022723"/>
    </source>
</evidence>
<dbReference type="SUPFAM" id="SSF81624">
    <property type="entry name" value="N-terminal domain of MutM-like DNA repair proteins"/>
    <property type="match status" value="1"/>
</dbReference>
<dbReference type="Pfam" id="PF01149">
    <property type="entry name" value="Fapy_DNA_glyco"/>
    <property type="match status" value="1"/>
</dbReference>
<evidence type="ECO:0000259" key="15">
    <source>
        <dbReference type="PROSITE" id="PS51066"/>
    </source>
</evidence>
<comment type="caution">
    <text evidence="17">The sequence shown here is derived from an EMBL/GenBank/DDBJ whole genome shotgun (WGS) entry which is preliminary data.</text>
</comment>
<dbReference type="GO" id="GO:0003684">
    <property type="term" value="F:damaged DNA binding"/>
    <property type="evidence" value="ECO:0007669"/>
    <property type="project" value="InterPro"/>
</dbReference>
<evidence type="ECO:0000256" key="8">
    <source>
        <dbReference type="ARBA" id="ARBA00022833"/>
    </source>
</evidence>
<dbReference type="Gene3D" id="3.20.190.10">
    <property type="entry name" value="MutM-like, N-terminal"/>
    <property type="match status" value="1"/>
</dbReference>
<keyword evidence="4" id="KW-0479">Metal-binding</keyword>
<dbReference type="AlphaFoldDB" id="A0A2W5SYI6"/>
<evidence type="ECO:0000256" key="2">
    <source>
        <dbReference type="ARBA" id="ARBA00001947"/>
    </source>
</evidence>
<evidence type="ECO:0000256" key="13">
    <source>
        <dbReference type="ARBA" id="ARBA00023295"/>
    </source>
</evidence>
<dbReference type="GO" id="GO:0003906">
    <property type="term" value="F:DNA-(apurinic or apyrimidinic site) endonuclease activity"/>
    <property type="evidence" value="ECO:0007669"/>
    <property type="project" value="InterPro"/>
</dbReference>
<evidence type="ECO:0000256" key="10">
    <source>
        <dbReference type="ARBA" id="ARBA00023204"/>
    </source>
</evidence>
<keyword evidence="7" id="KW-0378">Hydrolase</keyword>
<dbReference type="InterPro" id="IPR012319">
    <property type="entry name" value="FPG_cat"/>
</dbReference>
<dbReference type="GO" id="GO:0034039">
    <property type="term" value="F:8-oxo-7,8-dihydroguanine DNA N-glycosylase activity"/>
    <property type="evidence" value="ECO:0007669"/>
    <property type="project" value="TreeGrafter"/>
</dbReference>
<comment type="cofactor">
    <cofactor evidence="2">
        <name>Zn(2+)</name>
        <dbReference type="ChEBI" id="CHEBI:29105"/>
    </cofactor>
</comment>
<dbReference type="PANTHER" id="PTHR22993">
    <property type="entry name" value="FORMAMIDOPYRIMIDINE-DNA GLYCOSYLASE"/>
    <property type="match status" value="1"/>
</dbReference>
<evidence type="ECO:0000256" key="12">
    <source>
        <dbReference type="ARBA" id="ARBA00023268"/>
    </source>
</evidence>
<name>A0A2W5SYI6_9BACT</name>
<dbReference type="InterPro" id="IPR015886">
    <property type="entry name" value="H2TH_FPG"/>
</dbReference>
<dbReference type="GO" id="GO:0008270">
    <property type="term" value="F:zinc ion binding"/>
    <property type="evidence" value="ECO:0007669"/>
    <property type="project" value="UniProtKB-KW"/>
</dbReference>
<reference evidence="17 18" key="1">
    <citation type="submission" date="2017-08" db="EMBL/GenBank/DDBJ databases">
        <title>Infants hospitalized years apart are colonized by the same room-sourced microbial strains.</title>
        <authorList>
            <person name="Brooks B."/>
            <person name="Olm M.R."/>
            <person name="Firek B.A."/>
            <person name="Baker R."/>
            <person name="Thomas B.C."/>
            <person name="Morowitz M.J."/>
            <person name="Banfield J.F."/>
        </authorList>
    </citation>
    <scope>NUCLEOTIDE SEQUENCE [LARGE SCALE GENOMIC DNA]</scope>
    <source>
        <strain evidence="17">S2_003_000_R2_14</strain>
    </source>
</reference>
<keyword evidence="5" id="KW-0227">DNA damage</keyword>
<dbReference type="InterPro" id="IPR010979">
    <property type="entry name" value="Ribosomal_uS13-like_H2TH"/>
</dbReference>
<evidence type="ECO:0000256" key="5">
    <source>
        <dbReference type="ARBA" id="ARBA00022763"/>
    </source>
</evidence>
<dbReference type="Pfam" id="PF06831">
    <property type="entry name" value="H2TH"/>
    <property type="match status" value="1"/>
</dbReference>
<dbReference type="InterPro" id="IPR035937">
    <property type="entry name" value="FPG_N"/>
</dbReference>
<accession>A0A2W5SYI6</accession>